<accession>A0ABR1IR43</accession>
<dbReference type="EMBL" id="JBANRG010000082">
    <property type="protein sequence ID" value="KAK7437923.1"/>
    <property type="molecule type" value="Genomic_DNA"/>
</dbReference>
<protein>
    <recommendedName>
        <fullName evidence="3">F-box domain-containing protein</fullName>
    </recommendedName>
</protein>
<evidence type="ECO:0000313" key="2">
    <source>
        <dbReference type="Proteomes" id="UP001498398"/>
    </source>
</evidence>
<gene>
    <name evidence="1" type="ORF">VKT23_018358</name>
</gene>
<organism evidence="1 2">
    <name type="scientific">Marasmiellus scandens</name>
    <dbReference type="NCBI Taxonomy" id="2682957"/>
    <lineage>
        <taxon>Eukaryota</taxon>
        <taxon>Fungi</taxon>
        <taxon>Dikarya</taxon>
        <taxon>Basidiomycota</taxon>
        <taxon>Agaricomycotina</taxon>
        <taxon>Agaricomycetes</taxon>
        <taxon>Agaricomycetidae</taxon>
        <taxon>Agaricales</taxon>
        <taxon>Marasmiineae</taxon>
        <taxon>Omphalotaceae</taxon>
        <taxon>Marasmiellus</taxon>
    </lineage>
</organism>
<name>A0ABR1IR43_9AGAR</name>
<dbReference type="Proteomes" id="UP001498398">
    <property type="component" value="Unassembled WGS sequence"/>
</dbReference>
<sequence>MASAPELPIEIVERIISPLWTSHLSSSHRVALMTACTLLNRTWKTQFALTASTFIHIPRLSYLLYLAKIVRTDKSIIYNKWDLQHRAQTITCFLDLTDSEKEPPYRGWDEKTSRMYEIFTFMGNYIGLRMCFPSVHRLHLETLLYSVHWIPDLTHPAKGRHGPFVLTWTRIAVIFDDEPRKSPSSVLKKVPLVLNAYRTQFSIEMVLRGPLPSALESEYSKHLLYEMSFYMPRLISIITLGLCPPSWSYRRAAIHRPDISAEFFPQTDDDIDIAEKLLRNRTKHNTGVGLSLQCDTILKEHWEREDVMDVKIQLYRAGRKSVLGLSPYCFIFALFKREFI</sequence>
<evidence type="ECO:0008006" key="3">
    <source>
        <dbReference type="Google" id="ProtNLM"/>
    </source>
</evidence>
<keyword evidence="2" id="KW-1185">Reference proteome</keyword>
<evidence type="ECO:0000313" key="1">
    <source>
        <dbReference type="EMBL" id="KAK7437923.1"/>
    </source>
</evidence>
<reference evidence="1 2" key="1">
    <citation type="submission" date="2024-01" db="EMBL/GenBank/DDBJ databases">
        <title>A draft genome for the cacao thread blight pathogen Marasmiellus scandens.</title>
        <authorList>
            <person name="Baruah I.K."/>
            <person name="Leung J."/>
            <person name="Bukari Y."/>
            <person name="Amoako-Attah I."/>
            <person name="Meinhardt L.W."/>
            <person name="Bailey B.A."/>
            <person name="Cohen S.P."/>
        </authorList>
    </citation>
    <scope>NUCLEOTIDE SEQUENCE [LARGE SCALE GENOMIC DNA]</scope>
    <source>
        <strain evidence="1 2">GH-19</strain>
    </source>
</reference>
<proteinExistence type="predicted"/>
<comment type="caution">
    <text evidence="1">The sequence shown here is derived from an EMBL/GenBank/DDBJ whole genome shotgun (WGS) entry which is preliminary data.</text>
</comment>